<keyword evidence="3" id="KW-1185">Reference proteome</keyword>
<accession>A0A6H0RX23</accession>
<evidence type="ECO:0000313" key="2">
    <source>
        <dbReference type="EMBL" id="QIV79494.1"/>
    </source>
</evidence>
<keyword evidence="2" id="KW-0614">Plasmid</keyword>
<name>A0A6H0RX23_9MYCO</name>
<sequence length="61" mass="5919">MAAPDASVAAAAVVASEGVAVLVAGDSDARVGSPPGVAHPDVVARERVVGDREDPDATAPK</sequence>
<proteinExistence type="predicted"/>
<protein>
    <submittedName>
        <fullName evidence="2">Uncharacterized protein</fullName>
    </submittedName>
</protein>
<feature type="region of interest" description="Disordered" evidence="1">
    <location>
        <begin position="27"/>
        <end position="61"/>
    </location>
</feature>
<organism evidence="2 3">
    <name type="scientific">Mycolicibacterium frederiksbergense</name>
    <dbReference type="NCBI Taxonomy" id="117567"/>
    <lineage>
        <taxon>Bacteria</taxon>
        <taxon>Bacillati</taxon>
        <taxon>Actinomycetota</taxon>
        <taxon>Actinomycetes</taxon>
        <taxon>Mycobacteriales</taxon>
        <taxon>Mycobacteriaceae</taxon>
        <taxon>Mycolicibacterium</taxon>
    </lineage>
</organism>
<geneLocation type="plasmid" evidence="2 3">
    <name>unnamed1</name>
</geneLocation>
<evidence type="ECO:0000256" key="1">
    <source>
        <dbReference type="SAM" id="MobiDB-lite"/>
    </source>
</evidence>
<feature type="compositionally biased region" description="Basic and acidic residues" evidence="1">
    <location>
        <begin position="42"/>
        <end position="52"/>
    </location>
</feature>
<evidence type="ECO:0000313" key="3">
    <source>
        <dbReference type="Proteomes" id="UP000501849"/>
    </source>
</evidence>
<dbReference type="EMBL" id="CP038797">
    <property type="protein sequence ID" value="QIV79494.1"/>
    <property type="molecule type" value="Genomic_DNA"/>
</dbReference>
<dbReference type="KEGG" id="mfre:EXE63_00115"/>
<dbReference type="Proteomes" id="UP000501849">
    <property type="component" value="Plasmid unnamed1"/>
</dbReference>
<dbReference type="RefSeq" id="WP_209999670.1">
    <property type="nucleotide sequence ID" value="NZ_CP038797.1"/>
</dbReference>
<gene>
    <name evidence="2" type="ORF">EXE63_00115</name>
</gene>
<dbReference type="AlphaFoldDB" id="A0A6H0RX23"/>
<reference evidence="2 3" key="1">
    <citation type="submission" date="2019-04" db="EMBL/GenBank/DDBJ databases">
        <title>Draft, Whole-Genome Sequence of the Anthracene-degrading Mycobacterium frederiksbergense LB501T, Isolated from a Polycyclic Aromatic Hydrocarbon (PAH)-Contaminated Soil.</title>
        <authorList>
            <person name="Augelletti F."/>
        </authorList>
    </citation>
    <scope>NUCLEOTIDE SEQUENCE [LARGE SCALE GENOMIC DNA]</scope>
    <source>
        <strain evidence="2 3">LB 501T</strain>
        <plasmid evidence="2 3">unnamed1</plasmid>
    </source>
</reference>